<dbReference type="EMBL" id="JAJOZR010000002">
    <property type="protein sequence ID" value="MCD7108209.1"/>
    <property type="molecule type" value="Genomic_DNA"/>
</dbReference>
<evidence type="ECO:0000313" key="4">
    <source>
        <dbReference type="Proteomes" id="UP001139089"/>
    </source>
</evidence>
<feature type="transmembrane region" description="Helical" evidence="1">
    <location>
        <begin position="190"/>
        <end position="213"/>
    </location>
</feature>
<evidence type="ECO:0000259" key="2">
    <source>
        <dbReference type="Pfam" id="PF00892"/>
    </source>
</evidence>
<feature type="transmembrane region" description="Helical" evidence="1">
    <location>
        <begin position="45"/>
        <end position="67"/>
    </location>
</feature>
<name>A0A9X1NQL8_9HYPH</name>
<accession>A0A9X1NQL8</accession>
<keyword evidence="1" id="KW-0812">Transmembrane</keyword>
<feature type="transmembrane region" description="Helical" evidence="1">
    <location>
        <begin position="134"/>
        <end position="151"/>
    </location>
</feature>
<keyword evidence="1" id="KW-0472">Membrane</keyword>
<dbReference type="AlphaFoldDB" id="A0A9X1NQL8"/>
<organism evidence="3 4">
    <name type="scientific">Rhizobium quercicola</name>
    <dbReference type="NCBI Taxonomy" id="2901226"/>
    <lineage>
        <taxon>Bacteria</taxon>
        <taxon>Pseudomonadati</taxon>
        <taxon>Pseudomonadota</taxon>
        <taxon>Alphaproteobacteria</taxon>
        <taxon>Hyphomicrobiales</taxon>
        <taxon>Rhizobiaceae</taxon>
        <taxon>Rhizobium/Agrobacterium group</taxon>
        <taxon>Rhizobium</taxon>
    </lineage>
</organism>
<proteinExistence type="predicted"/>
<keyword evidence="4" id="KW-1185">Reference proteome</keyword>
<feature type="transmembrane region" description="Helical" evidence="1">
    <location>
        <begin position="250"/>
        <end position="269"/>
    </location>
</feature>
<comment type="caution">
    <text evidence="3">The sequence shown here is derived from an EMBL/GenBank/DDBJ whole genome shotgun (WGS) entry which is preliminary data.</text>
</comment>
<feature type="transmembrane region" description="Helical" evidence="1">
    <location>
        <begin position="275"/>
        <end position="293"/>
    </location>
</feature>
<evidence type="ECO:0000256" key="1">
    <source>
        <dbReference type="SAM" id="Phobius"/>
    </source>
</evidence>
<dbReference type="SUPFAM" id="SSF103481">
    <property type="entry name" value="Multidrug resistance efflux transporter EmrE"/>
    <property type="match status" value="2"/>
</dbReference>
<evidence type="ECO:0000313" key="3">
    <source>
        <dbReference type="EMBL" id="MCD7108209.1"/>
    </source>
</evidence>
<dbReference type="RefSeq" id="WP_231812147.1">
    <property type="nucleotide sequence ID" value="NZ_JAJOZR010000002.1"/>
</dbReference>
<dbReference type="PANTHER" id="PTHR22911:SF135">
    <property type="entry name" value="BLR4310 PROTEIN"/>
    <property type="match status" value="1"/>
</dbReference>
<feature type="transmembrane region" description="Helical" evidence="1">
    <location>
        <begin position="219"/>
        <end position="238"/>
    </location>
</feature>
<gene>
    <name evidence="3" type="ORF">LRX75_04030</name>
</gene>
<feature type="transmembrane region" description="Helical" evidence="1">
    <location>
        <begin position="12"/>
        <end position="33"/>
    </location>
</feature>
<keyword evidence="1" id="KW-1133">Transmembrane helix</keyword>
<sequence>MPSTVSAKPSALQKGSASLGITFMLLGMLMFSLNDTIGKWLVETYPVLQLMAIRSVAALLVLLPLVLRRGIMTVVRVERPGLQALRALLFAIDATAFYFAVGYMPLADAMIYWLAAPIYVAALSPFLLGEHVGWRRWTAILIGFAGVIIALDPSRESLSLPALVALFGSACFAFAIMLGRTLRTTPDTTLVVWQFVGSLIFSLLGVAVMPGSWKPLDPATILLPALLGVVAMLAHVLVSRSLKLADAATVVPLQYTLLFWAAVFGWIFFDDTPRPTVVIGAALIVASGLFIFFREQKLKKIKPSEE</sequence>
<dbReference type="GO" id="GO:0016020">
    <property type="term" value="C:membrane"/>
    <property type="evidence" value="ECO:0007669"/>
    <property type="project" value="InterPro"/>
</dbReference>
<dbReference type="Pfam" id="PF00892">
    <property type="entry name" value="EamA"/>
    <property type="match status" value="2"/>
</dbReference>
<reference evidence="3" key="1">
    <citation type="submission" date="2021-12" db="EMBL/GenBank/DDBJ databases">
        <authorList>
            <person name="Li Y."/>
        </authorList>
    </citation>
    <scope>NUCLEOTIDE SEQUENCE</scope>
    <source>
        <strain evidence="3">DKSPLA3</strain>
    </source>
</reference>
<feature type="transmembrane region" description="Helical" evidence="1">
    <location>
        <begin position="157"/>
        <end position="178"/>
    </location>
</feature>
<dbReference type="PANTHER" id="PTHR22911">
    <property type="entry name" value="ACYL-MALONYL CONDENSING ENZYME-RELATED"/>
    <property type="match status" value="1"/>
</dbReference>
<dbReference type="InterPro" id="IPR037185">
    <property type="entry name" value="EmrE-like"/>
</dbReference>
<feature type="transmembrane region" description="Helical" evidence="1">
    <location>
        <begin position="87"/>
        <end position="104"/>
    </location>
</feature>
<feature type="domain" description="EamA" evidence="2">
    <location>
        <begin position="162"/>
        <end position="292"/>
    </location>
</feature>
<feature type="domain" description="EamA" evidence="2">
    <location>
        <begin position="19"/>
        <end position="150"/>
    </location>
</feature>
<feature type="transmembrane region" description="Helical" evidence="1">
    <location>
        <begin position="110"/>
        <end position="127"/>
    </location>
</feature>
<protein>
    <submittedName>
        <fullName evidence="3">DMT family transporter</fullName>
    </submittedName>
</protein>
<dbReference type="InterPro" id="IPR000620">
    <property type="entry name" value="EamA_dom"/>
</dbReference>
<dbReference type="Proteomes" id="UP001139089">
    <property type="component" value="Unassembled WGS sequence"/>
</dbReference>